<dbReference type="PANTHER" id="PTHR30603">
    <property type="entry name" value="RNA POLYMERASE SIGMA FACTOR RPO"/>
    <property type="match status" value="1"/>
</dbReference>
<organism evidence="7 8">
    <name type="scientific">Candidatus Uhrbacteria bacterium GW2011_GWC2_41_11</name>
    <dbReference type="NCBI Taxonomy" id="1618985"/>
    <lineage>
        <taxon>Bacteria</taxon>
        <taxon>Candidatus Uhriibacteriota</taxon>
    </lineage>
</organism>
<dbReference type="NCBIfam" id="TIGR02937">
    <property type="entry name" value="sigma70-ECF"/>
    <property type="match status" value="1"/>
</dbReference>
<evidence type="ECO:0000259" key="6">
    <source>
        <dbReference type="Pfam" id="PF04545"/>
    </source>
</evidence>
<dbReference type="InterPro" id="IPR013325">
    <property type="entry name" value="RNA_pol_sigma_r2"/>
</dbReference>
<protein>
    <submittedName>
        <fullName evidence="7">RNA polymerase sigma factor</fullName>
    </submittedName>
</protein>
<dbReference type="InterPro" id="IPR007630">
    <property type="entry name" value="RNA_pol_sigma70_r4"/>
</dbReference>
<dbReference type="GO" id="GO:0016987">
    <property type="term" value="F:sigma factor activity"/>
    <property type="evidence" value="ECO:0007669"/>
    <property type="project" value="UniProtKB-KW"/>
</dbReference>
<dbReference type="Gene3D" id="1.10.10.10">
    <property type="entry name" value="Winged helix-like DNA-binding domain superfamily/Winged helix DNA-binding domain"/>
    <property type="match status" value="1"/>
</dbReference>
<dbReference type="InterPro" id="IPR014284">
    <property type="entry name" value="RNA_pol_sigma-70_dom"/>
</dbReference>
<dbReference type="SUPFAM" id="SSF88659">
    <property type="entry name" value="Sigma3 and sigma4 domains of RNA polymerase sigma factors"/>
    <property type="match status" value="1"/>
</dbReference>
<dbReference type="InterPro" id="IPR036388">
    <property type="entry name" value="WH-like_DNA-bd_sf"/>
</dbReference>
<dbReference type="AlphaFoldDB" id="A0A0G0WSJ6"/>
<feature type="domain" description="RNA polymerase sigma-70 region 4" evidence="6">
    <location>
        <begin position="283"/>
        <end position="325"/>
    </location>
</feature>
<keyword evidence="3" id="KW-0238">DNA-binding</keyword>
<proteinExistence type="predicted"/>
<keyword evidence="1" id="KW-0805">Transcription regulation</keyword>
<keyword evidence="2" id="KW-0731">Sigma factor</keyword>
<dbReference type="InterPro" id="IPR000943">
    <property type="entry name" value="RNA_pol_sigma70"/>
</dbReference>
<feature type="domain" description="RNA polymerase sigma-70 region 2" evidence="5">
    <location>
        <begin position="69"/>
        <end position="134"/>
    </location>
</feature>
<dbReference type="Proteomes" id="UP000034616">
    <property type="component" value="Unassembled WGS sequence"/>
</dbReference>
<evidence type="ECO:0000259" key="5">
    <source>
        <dbReference type="Pfam" id="PF04542"/>
    </source>
</evidence>
<dbReference type="GO" id="GO:0006352">
    <property type="term" value="P:DNA-templated transcription initiation"/>
    <property type="evidence" value="ECO:0007669"/>
    <property type="project" value="InterPro"/>
</dbReference>
<evidence type="ECO:0000313" key="7">
    <source>
        <dbReference type="EMBL" id="KKR87425.1"/>
    </source>
</evidence>
<dbReference type="Pfam" id="PF04545">
    <property type="entry name" value="Sigma70_r4"/>
    <property type="match status" value="1"/>
</dbReference>
<evidence type="ECO:0000256" key="2">
    <source>
        <dbReference type="ARBA" id="ARBA00023082"/>
    </source>
</evidence>
<sequence>MDQTIVMFSEEIDKEDLKNFETSDLFIRYKRSMSHYRRLSFQEEQACFVEAEESSPEENIRLRWKVAVHNLPLVIYIAGRFGHRLPFMDRIQEGNIGLLVAATRFDFRREVHFGTYADWWIRAMIIRAQSKEAWNGGLIRCPSGIQRVFFEVQVIQQRLFQHLGRNPSSEEILHVVLEEQQHKAEERWKKTGWKSTDKPVKKKKSPERADVERILIMLNEHVVSLDSSPHAEDTSDTSWLYDMIPDPQVCPQDVWMEVKQRLEEILLELGRIDQCISKFHERSAVIVRHRLGLPGYEKETLKSLGDRFDLSKERVRQIENLELKRLERITGVPRARMFRLIRTAEELQKIVSLV</sequence>
<evidence type="ECO:0000256" key="1">
    <source>
        <dbReference type="ARBA" id="ARBA00023015"/>
    </source>
</evidence>
<dbReference type="Gene3D" id="1.20.120.1810">
    <property type="match status" value="1"/>
</dbReference>
<keyword evidence="4" id="KW-0804">Transcription</keyword>
<dbReference type="EMBL" id="LCAH01000003">
    <property type="protein sequence ID" value="KKR87425.1"/>
    <property type="molecule type" value="Genomic_DNA"/>
</dbReference>
<dbReference type="SUPFAM" id="SSF88946">
    <property type="entry name" value="Sigma2 domain of RNA polymerase sigma factors"/>
    <property type="match status" value="1"/>
</dbReference>
<evidence type="ECO:0000256" key="3">
    <source>
        <dbReference type="ARBA" id="ARBA00023125"/>
    </source>
</evidence>
<dbReference type="Pfam" id="PF04542">
    <property type="entry name" value="Sigma70_r2"/>
    <property type="match status" value="1"/>
</dbReference>
<dbReference type="InterPro" id="IPR013324">
    <property type="entry name" value="RNA_pol_sigma_r3/r4-like"/>
</dbReference>
<dbReference type="InterPro" id="IPR007627">
    <property type="entry name" value="RNA_pol_sigma70_r2"/>
</dbReference>
<dbReference type="PRINTS" id="PR00046">
    <property type="entry name" value="SIGMA70FCT"/>
</dbReference>
<accession>A0A0G0WSJ6</accession>
<name>A0A0G0WSJ6_9BACT</name>
<evidence type="ECO:0000256" key="4">
    <source>
        <dbReference type="ARBA" id="ARBA00023163"/>
    </source>
</evidence>
<reference evidence="7 8" key="1">
    <citation type="journal article" date="2015" name="Nature">
        <title>rRNA introns, odd ribosomes, and small enigmatic genomes across a large radiation of phyla.</title>
        <authorList>
            <person name="Brown C.T."/>
            <person name="Hug L.A."/>
            <person name="Thomas B.C."/>
            <person name="Sharon I."/>
            <person name="Castelle C.J."/>
            <person name="Singh A."/>
            <person name="Wilkins M.J."/>
            <person name="Williams K.H."/>
            <person name="Banfield J.F."/>
        </authorList>
    </citation>
    <scope>NUCLEOTIDE SEQUENCE [LARGE SCALE GENOMIC DNA]</scope>
</reference>
<gene>
    <name evidence="7" type="ORF">UU35_C0003G0052</name>
</gene>
<comment type="caution">
    <text evidence="7">The sequence shown here is derived from an EMBL/GenBank/DDBJ whole genome shotgun (WGS) entry which is preliminary data.</text>
</comment>
<dbReference type="PANTHER" id="PTHR30603:SF17">
    <property type="entry name" value="RNA POLYMERASE SIGMA-G FACTOR"/>
    <property type="match status" value="1"/>
</dbReference>
<evidence type="ECO:0000313" key="8">
    <source>
        <dbReference type="Proteomes" id="UP000034616"/>
    </source>
</evidence>
<dbReference type="GO" id="GO:0003677">
    <property type="term" value="F:DNA binding"/>
    <property type="evidence" value="ECO:0007669"/>
    <property type="project" value="UniProtKB-KW"/>
</dbReference>
<dbReference type="InterPro" id="IPR050239">
    <property type="entry name" value="Sigma-70_RNA_pol_init_factors"/>
</dbReference>